<organism evidence="15 16">
    <name type="scientific">Mikania micrantha</name>
    <name type="common">bitter vine</name>
    <dbReference type="NCBI Taxonomy" id="192012"/>
    <lineage>
        <taxon>Eukaryota</taxon>
        <taxon>Viridiplantae</taxon>
        <taxon>Streptophyta</taxon>
        <taxon>Embryophyta</taxon>
        <taxon>Tracheophyta</taxon>
        <taxon>Spermatophyta</taxon>
        <taxon>Magnoliopsida</taxon>
        <taxon>eudicotyledons</taxon>
        <taxon>Gunneridae</taxon>
        <taxon>Pentapetalae</taxon>
        <taxon>asterids</taxon>
        <taxon>campanulids</taxon>
        <taxon>Asterales</taxon>
        <taxon>Asteraceae</taxon>
        <taxon>Asteroideae</taxon>
        <taxon>Heliantheae alliance</taxon>
        <taxon>Eupatorieae</taxon>
        <taxon>Mikania</taxon>
    </lineage>
</organism>
<keyword evidence="11" id="KW-0444">Lipid biosynthesis</keyword>
<feature type="transmembrane region" description="Helical" evidence="12">
    <location>
        <begin position="189"/>
        <end position="207"/>
    </location>
</feature>
<evidence type="ECO:0000256" key="3">
    <source>
        <dbReference type="ARBA" id="ARBA00009295"/>
    </source>
</evidence>
<keyword evidence="5" id="KW-0276">Fatty acid metabolism</keyword>
<gene>
    <name evidence="14" type="ORF">E3N88_16074</name>
    <name evidence="15" type="ORF">E3N88_16095</name>
</gene>
<keyword evidence="4 11" id="KW-0812">Transmembrane</keyword>
<evidence type="ECO:0000313" key="14">
    <source>
        <dbReference type="EMBL" id="KAD5508371.1"/>
    </source>
</evidence>
<accession>A0A5N6P0I9</accession>
<comment type="pathway">
    <text evidence="2">Lipid metabolism.</text>
</comment>
<evidence type="ECO:0000313" key="15">
    <source>
        <dbReference type="EMBL" id="KAD5508392.1"/>
    </source>
</evidence>
<dbReference type="InterPro" id="IPR005804">
    <property type="entry name" value="FA_desaturase_dom"/>
</dbReference>
<dbReference type="AlphaFoldDB" id="A0A5N6P0I9"/>
<proteinExistence type="inferred from homology"/>
<evidence type="ECO:0000256" key="2">
    <source>
        <dbReference type="ARBA" id="ARBA00005189"/>
    </source>
</evidence>
<comment type="cofactor">
    <cofactor evidence="11">
        <name>Fe(2+)</name>
        <dbReference type="ChEBI" id="CHEBI:29033"/>
    </cofactor>
</comment>
<protein>
    <recommendedName>
        <fullName evidence="13">Fatty acid desaturase domain-containing protein</fullName>
    </recommendedName>
</protein>
<evidence type="ECO:0000313" key="16">
    <source>
        <dbReference type="Proteomes" id="UP000326396"/>
    </source>
</evidence>
<evidence type="ECO:0000256" key="6">
    <source>
        <dbReference type="ARBA" id="ARBA00022989"/>
    </source>
</evidence>
<comment type="similarity">
    <text evidence="3 11">Belongs to the fatty acid desaturase type 1 family.</text>
</comment>
<evidence type="ECO:0000256" key="7">
    <source>
        <dbReference type="ARBA" id="ARBA00023002"/>
    </source>
</evidence>
<dbReference type="GO" id="GO:0042761">
    <property type="term" value="P:very long-chain fatty acid biosynthetic process"/>
    <property type="evidence" value="ECO:0007669"/>
    <property type="project" value="TreeGrafter"/>
</dbReference>
<dbReference type="OrthoDB" id="10260134at2759"/>
<evidence type="ECO:0000256" key="9">
    <source>
        <dbReference type="ARBA" id="ARBA00023098"/>
    </source>
</evidence>
<dbReference type="GO" id="GO:0005789">
    <property type="term" value="C:endoplasmic reticulum membrane"/>
    <property type="evidence" value="ECO:0007669"/>
    <property type="project" value="TreeGrafter"/>
</dbReference>
<evidence type="ECO:0000256" key="10">
    <source>
        <dbReference type="ARBA" id="ARBA00023136"/>
    </source>
</evidence>
<feature type="transmembrane region" description="Helical" evidence="12">
    <location>
        <begin position="53"/>
        <end position="73"/>
    </location>
</feature>
<reference evidence="15 16" key="1">
    <citation type="submission" date="2019-05" db="EMBL/GenBank/DDBJ databases">
        <title>Mikania micrantha, genome provides insights into the molecular mechanism of rapid growth.</title>
        <authorList>
            <person name="Liu B."/>
        </authorList>
    </citation>
    <scope>NUCLEOTIDE SEQUENCE [LARGE SCALE GENOMIC DNA]</scope>
    <source>
        <strain evidence="15">NLD-2019</strain>
        <tissue evidence="15">Leaf</tissue>
    </source>
</reference>
<dbReference type="EMBL" id="SZYD01000008">
    <property type="protein sequence ID" value="KAD5508392.1"/>
    <property type="molecule type" value="Genomic_DNA"/>
</dbReference>
<keyword evidence="8" id="KW-0408">Iron</keyword>
<dbReference type="Pfam" id="PF00487">
    <property type="entry name" value="FA_desaturase"/>
    <property type="match status" value="1"/>
</dbReference>
<evidence type="ECO:0000256" key="12">
    <source>
        <dbReference type="SAM" id="Phobius"/>
    </source>
</evidence>
<keyword evidence="16" id="KW-1185">Reference proteome</keyword>
<evidence type="ECO:0000256" key="4">
    <source>
        <dbReference type="ARBA" id="ARBA00022692"/>
    </source>
</evidence>
<name>A0A5N6P0I9_9ASTR</name>
<dbReference type="CDD" id="cd03505">
    <property type="entry name" value="Delta9-FADS-like"/>
    <property type="match status" value="1"/>
</dbReference>
<dbReference type="PRINTS" id="PR00075">
    <property type="entry name" value="FACDDSATRASE"/>
</dbReference>
<dbReference type="EMBL" id="SZYD01000008">
    <property type="protein sequence ID" value="KAD5508371.1"/>
    <property type="molecule type" value="Genomic_DNA"/>
</dbReference>
<dbReference type="GO" id="GO:0016717">
    <property type="term" value="F:oxidoreductase activity, acting on paired donors, with oxidation of a pair of donors resulting in the reduction of molecular oxygen to two molecules of water"/>
    <property type="evidence" value="ECO:0007669"/>
    <property type="project" value="InterPro"/>
</dbReference>
<evidence type="ECO:0000256" key="5">
    <source>
        <dbReference type="ARBA" id="ARBA00022832"/>
    </source>
</evidence>
<dbReference type="PANTHER" id="PTHR11351">
    <property type="entry name" value="ACYL-COA DESATURASE"/>
    <property type="match status" value="1"/>
</dbReference>
<dbReference type="Proteomes" id="UP000326396">
    <property type="component" value="Linkage Group LG16"/>
</dbReference>
<keyword evidence="10 12" id="KW-0472">Membrane</keyword>
<evidence type="ECO:0000256" key="1">
    <source>
        <dbReference type="ARBA" id="ARBA00004141"/>
    </source>
</evidence>
<feature type="transmembrane region" description="Helical" evidence="12">
    <location>
        <begin position="79"/>
        <end position="96"/>
    </location>
</feature>
<keyword evidence="11" id="KW-0275">Fatty acid biosynthesis</keyword>
<comment type="subcellular location">
    <subcellularLocation>
        <location evidence="1">Membrane</location>
        <topology evidence="1">Multi-pass membrane protein</topology>
    </subcellularLocation>
</comment>
<dbReference type="InterPro" id="IPR015876">
    <property type="entry name" value="Acyl-CoA_DS"/>
</dbReference>
<comment type="domain">
    <text evidence="11">The histidine box domains are involved in binding the catalytic metal ions.</text>
</comment>
<sequence length="324" mass="37657">MQTTNHYSSPVTKNETMRTVVKPVDQKKAQLSTELEKMRRGGFWFRKWRSEDVANFSWMVVIHVLAAFAPFVFDLGASIVAMILATATGMGMSLGYHRLLTHRSFKTAKWLEYMFAYFGALSGQKDPISWVSTHKSHHKYSDTERDPHSPHEGFWFSHLGWFCYNDYVIAKCGEYSNAPELRAQWFYRFLYETYFWHPTTFAIMLYLYGGFPYAVWAVGVRSVYVCHMTFTVRSIGHIWGERSWDTPDTSTNNWFTGTLALGDGWHNNHHAFPSSARHGLEWWQFDLTWVTIKFLELVGLATDVKLPTEADKRRMAPSKPTKNI</sequence>
<feature type="domain" description="Fatty acid desaturase" evidence="13">
    <location>
        <begin position="80"/>
        <end position="289"/>
    </location>
</feature>
<evidence type="ECO:0000259" key="13">
    <source>
        <dbReference type="Pfam" id="PF00487"/>
    </source>
</evidence>
<comment type="caution">
    <text evidence="15">The sequence shown here is derived from an EMBL/GenBank/DDBJ whole genome shotgun (WGS) entry which is preliminary data.</text>
</comment>
<keyword evidence="6 12" id="KW-1133">Transmembrane helix</keyword>
<evidence type="ECO:0000256" key="8">
    <source>
        <dbReference type="ARBA" id="ARBA00023004"/>
    </source>
</evidence>
<keyword evidence="7 11" id="KW-0560">Oxidoreductase</keyword>
<dbReference type="PANTHER" id="PTHR11351:SF75">
    <property type="entry name" value="ACYL-COA DESATURASE"/>
    <property type="match status" value="1"/>
</dbReference>
<evidence type="ECO:0000256" key="11">
    <source>
        <dbReference type="RuleBase" id="RU000581"/>
    </source>
</evidence>
<keyword evidence="9" id="KW-0443">Lipid metabolism</keyword>